<dbReference type="GO" id="GO:0006357">
    <property type="term" value="P:regulation of transcription by RNA polymerase II"/>
    <property type="evidence" value="ECO:0007669"/>
    <property type="project" value="TreeGrafter"/>
</dbReference>
<keyword evidence="2 5" id="KW-0863">Zinc-finger</keyword>
<organism evidence="9 10">
    <name type="scientific">Dissostichus mawsoni</name>
    <name type="common">Antarctic cod</name>
    <dbReference type="NCBI Taxonomy" id="36200"/>
    <lineage>
        <taxon>Eukaryota</taxon>
        <taxon>Metazoa</taxon>
        <taxon>Chordata</taxon>
        <taxon>Craniata</taxon>
        <taxon>Vertebrata</taxon>
        <taxon>Euteleostomi</taxon>
        <taxon>Actinopterygii</taxon>
        <taxon>Neopterygii</taxon>
        <taxon>Teleostei</taxon>
        <taxon>Neoteleostei</taxon>
        <taxon>Acanthomorphata</taxon>
        <taxon>Eupercaria</taxon>
        <taxon>Perciformes</taxon>
        <taxon>Notothenioidei</taxon>
        <taxon>Nototheniidae</taxon>
        <taxon>Dissostichus</taxon>
    </lineage>
</organism>
<dbReference type="PROSITE" id="PS50950">
    <property type="entry name" value="ZF_THAP"/>
    <property type="match status" value="1"/>
</dbReference>
<evidence type="ECO:0000313" key="10">
    <source>
        <dbReference type="Proteomes" id="UP000518266"/>
    </source>
</evidence>
<dbReference type="EMBL" id="JAAKFY010000027">
    <property type="protein sequence ID" value="KAF3833130.1"/>
    <property type="molecule type" value="Genomic_DNA"/>
</dbReference>
<dbReference type="InterPro" id="IPR038441">
    <property type="entry name" value="THAP_Znf_sf"/>
</dbReference>
<feature type="domain" description="THAP-type" evidence="8">
    <location>
        <begin position="20"/>
        <end position="102"/>
    </location>
</feature>
<evidence type="ECO:0000256" key="4">
    <source>
        <dbReference type="ARBA" id="ARBA00023125"/>
    </source>
</evidence>
<keyword evidence="6" id="KW-0131">Cell cycle</keyword>
<keyword evidence="4 5" id="KW-0238">DNA-binding</keyword>
<feature type="region of interest" description="Disordered" evidence="7">
    <location>
        <begin position="120"/>
        <end position="139"/>
    </location>
</feature>
<gene>
    <name evidence="9" type="ORF">F7725_026795</name>
</gene>
<evidence type="ECO:0000256" key="7">
    <source>
        <dbReference type="SAM" id="MobiDB-lite"/>
    </source>
</evidence>
<evidence type="ECO:0000256" key="5">
    <source>
        <dbReference type="PROSITE-ProRule" id="PRU00309"/>
    </source>
</evidence>
<dbReference type="Proteomes" id="UP000518266">
    <property type="component" value="Unassembled WGS sequence"/>
</dbReference>
<evidence type="ECO:0000256" key="2">
    <source>
        <dbReference type="ARBA" id="ARBA00022771"/>
    </source>
</evidence>
<evidence type="ECO:0000256" key="3">
    <source>
        <dbReference type="ARBA" id="ARBA00022833"/>
    </source>
</evidence>
<dbReference type="SMART" id="SM00980">
    <property type="entry name" value="THAP"/>
    <property type="match status" value="1"/>
</dbReference>
<dbReference type="GO" id="GO:0001935">
    <property type="term" value="P:endothelial cell proliferation"/>
    <property type="evidence" value="ECO:0007669"/>
    <property type="project" value="UniProtKB-UniRule"/>
</dbReference>
<evidence type="ECO:0000259" key="8">
    <source>
        <dbReference type="PROSITE" id="PS50950"/>
    </source>
</evidence>
<keyword evidence="6" id="KW-0805">Transcription regulation</keyword>
<keyword evidence="6" id="KW-0539">Nucleus</keyword>
<accession>A0A7J5X808</accession>
<dbReference type="SUPFAM" id="SSF57716">
    <property type="entry name" value="Glucocorticoid receptor-like (DNA-binding domain)"/>
    <property type="match status" value="1"/>
</dbReference>
<dbReference type="GO" id="GO:0005654">
    <property type="term" value="C:nucleoplasm"/>
    <property type="evidence" value="ECO:0007669"/>
    <property type="project" value="UniProtKB-SubCell"/>
</dbReference>
<keyword evidence="10" id="KW-1185">Reference proteome</keyword>
<evidence type="ECO:0000256" key="6">
    <source>
        <dbReference type="RuleBase" id="RU369073"/>
    </source>
</evidence>
<keyword evidence="3" id="KW-0862">Zinc</keyword>
<keyword evidence="1" id="KW-0479">Metal-binding</keyword>
<comment type="similarity">
    <text evidence="6">Belongs to the THAP1 family.</text>
</comment>
<dbReference type="GO" id="GO:0008270">
    <property type="term" value="F:zinc ion binding"/>
    <property type="evidence" value="ECO:0007669"/>
    <property type="project" value="UniProtKB-KW"/>
</dbReference>
<dbReference type="OrthoDB" id="10020990at2759"/>
<dbReference type="InterPro" id="IPR026516">
    <property type="entry name" value="THAP1/10"/>
</dbReference>
<evidence type="ECO:0000256" key="1">
    <source>
        <dbReference type="ARBA" id="ARBA00022723"/>
    </source>
</evidence>
<keyword evidence="6" id="KW-0804">Transcription</keyword>
<proteinExistence type="inferred from homology"/>
<dbReference type="PANTHER" id="PTHR46600">
    <property type="entry name" value="THAP DOMAIN-CONTAINING"/>
    <property type="match status" value="1"/>
</dbReference>
<dbReference type="AlphaFoldDB" id="A0A7J5X808"/>
<dbReference type="PANTHER" id="PTHR46600:SF7">
    <property type="entry name" value="SI:DKEY-228B2.6-RELATED"/>
    <property type="match status" value="1"/>
</dbReference>
<dbReference type="SMART" id="SM00692">
    <property type="entry name" value="DM3"/>
    <property type="match status" value="1"/>
</dbReference>
<sequence>MSVRRKIFKTEHMQRQTRKYSEHCCVPLCSASAKCNGVLSFHGFPIQLNLRRQWLVNIRRENFTITSHSKVCSRHFAPDQLINPTTLDGRRRLVKDALPMLFEWNSFTLKIPRPDVWERRERPIEPDPPEEHEQPCDLTDHDYCSVPEPSALDMSYSATEDQRNRGSQKEIAGVACPARVRVTEVCWLGRHVRFYTRFSSYDNLWLSGF</sequence>
<dbReference type="Pfam" id="PF05485">
    <property type="entry name" value="THAP"/>
    <property type="match status" value="1"/>
</dbReference>
<dbReference type="Gene3D" id="6.20.210.20">
    <property type="entry name" value="THAP domain"/>
    <property type="match status" value="1"/>
</dbReference>
<evidence type="ECO:0000313" key="9">
    <source>
        <dbReference type="EMBL" id="KAF3833130.1"/>
    </source>
</evidence>
<comment type="function">
    <text evidence="6">DNA-binding transcription regulator that regulates endothelial cell proliferation and G1/S cell-cycle progression. Specifically binds the 5'-[AT]NTNN[GT]GGCA[AGT]-3' core DNA sequence and acts by modulating expression of pRB-E2F cell-cycle target genes.</text>
</comment>
<name>A0A7J5X808_DISMA</name>
<protein>
    <recommendedName>
        <fullName evidence="6">THAP domain-containing protein 1</fullName>
    </recommendedName>
</protein>
<keyword evidence="6" id="KW-0175">Coiled coil</keyword>
<reference evidence="9 10" key="1">
    <citation type="submission" date="2020-03" db="EMBL/GenBank/DDBJ databases">
        <title>Dissostichus mawsoni Genome sequencing and assembly.</title>
        <authorList>
            <person name="Park H."/>
        </authorList>
    </citation>
    <scope>NUCLEOTIDE SEQUENCE [LARGE SCALE GENOMIC DNA]</scope>
    <source>
        <strain evidence="9">DM0001</strain>
        <tissue evidence="9">Muscle</tissue>
    </source>
</reference>
<dbReference type="GO" id="GO:0000978">
    <property type="term" value="F:RNA polymerase II cis-regulatory region sequence-specific DNA binding"/>
    <property type="evidence" value="ECO:0007669"/>
    <property type="project" value="TreeGrafter"/>
</dbReference>
<dbReference type="GO" id="GO:0003700">
    <property type="term" value="F:DNA-binding transcription factor activity"/>
    <property type="evidence" value="ECO:0007669"/>
    <property type="project" value="UniProtKB-UniRule"/>
</dbReference>
<comment type="caution">
    <text evidence="9">The sequence shown here is derived from an EMBL/GenBank/DDBJ whole genome shotgun (WGS) entry which is preliminary data.</text>
</comment>
<dbReference type="InterPro" id="IPR006612">
    <property type="entry name" value="THAP_Znf"/>
</dbReference>
<comment type="subcellular location">
    <subcellularLocation>
        <location evidence="6">Nucleus</location>
        <location evidence="6">Nucleoplasm</location>
    </subcellularLocation>
</comment>